<proteinExistence type="predicted"/>
<dbReference type="EMBL" id="SNRW01020228">
    <property type="protein sequence ID" value="KAA6365670.1"/>
    <property type="molecule type" value="Genomic_DNA"/>
</dbReference>
<dbReference type="Proteomes" id="UP000324800">
    <property type="component" value="Unassembled WGS sequence"/>
</dbReference>
<evidence type="ECO:0000313" key="1">
    <source>
        <dbReference type="EMBL" id="KAA6365670.1"/>
    </source>
</evidence>
<dbReference type="AlphaFoldDB" id="A0A5J4U629"/>
<sequence length="95" mass="11151">LDHITQDIRGNRSYKEGQRVAVEVDMTTVPRRATFFVDDIEQPNFVIGIPEAIRFWVHTYYKSSSFTITKFERLIQSTAKGVQGSKALEWRKEWK</sequence>
<evidence type="ECO:0000313" key="2">
    <source>
        <dbReference type="Proteomes" id="UP000324800"/>
    </source>
</evidence>
<reference evidence="1 2" key="1">
    <citation type="submission" date="2019-03" db="EMBL/GenBank/DDBJ databases">
        <title>Single cell metagenomics reveals metabolic interactions within the superorganism composed of flagellate Streblomastix strix and complex community of Bacteroidetes bacteria on its surface.</title>
        <authorList>
            <person name="Treitli S.C."/>
            <person name="Kolisko M."/>
            <person name="Husnik F."/>
            <person name="Keeling P."/>
            <person name="Hampl V."/>
        </authorList>
    </citation>
    <scope>NUCLEOTIDE SEQUENCE [LARGE SCALE GENOMIC DNA]</scope>
    <source>
        <strain evidence="1">ST1C</strain>
    </source>
</reference>
<name>A0A5J4U629_9EUKA</name>
<gene>
    <name evidence="1" type="ORF">EZS28_038803</name>
</gene>
<feature type="non-terminal residue" evidence="1">
    <location>
        <position position="1"/>
    </location>
</feature>
<accession>A0A5J4U629</accession>
<comment type="caution">
    <text evidence="1">The sequence shown here is derived from an EMBL/GenBank/DDBJ whole genome shotgun (WGS) entry which is preliminary data.</text>
</comment>
<organism evidence="1 2">
    <name type="scientific">Streblomastix strix</name>
    <dbReference type="NCBI Taxonomy" id="222440"/>
    <lineage>
        <taxon>Eukaryota</taxon>
        <taxon>Metamonada</taxon>
        <taxon>Preaxostyla</taxon>
        <taxon>Oxymonadida</taxon>
        <taxon>Streblomastigidae</taxon>
        <taxon>Streblomastix</taxon>
    </lineage>
</organism>
<protein>
    <submittedName>
        <fullName evidence="1">Uncharacterized protein</fullName>
    </submittedName>
</protein>